<comment type="caution">
    <text evidence="1">The sequence shown here is derived from an EMBL/GenBank/DDBJ whole genome shotgun (WGS) entry which is preliminary data.</text>
</comment>
<dbReference type="AlphaFoldDB" id="A0A2R6NM87"/>
<proteinExistence type="predicted"/>
<evidence type="ECO:0000313" key="2">
    <source>
        <dbReference type="Proteomes" id="UP000186601"/>
    </source>
</evidence>
<name>A0A2R6NM87_9APHY</name>
<gene>
    <name evidence="1" type="ORF">PHLCEN_2v10688</name>
</gene>
<dbReference type="EMBL" id="MLYV02001076">
    <property type="protein sequence ID" value="PSR73396.1"/>
    <property type="molecule type" value="Genomic_DNA"/>
</dbReference>
<sequence>MLYPKKTKRLPLDTGIATASTPKVALYFTSSTRCFTNPTNPRSDKGCKPAFYHCLLSFPSSFEELTRSSWGLPTHTSFPLRRIFAKRPFLSALRSLSSWTSTVPSWVLNSKLPALWNIYI</sequence>
<dbReference type="Proteomes" id="UP000186601">
    <property type="component" value="Unassembled WGS sequence"/>
</dbReference>
<protein>
    <submittedName>
        <fullName evidence="1">Uncharacterized protein</fullName>
    </submittedName>
</protein>
<reference evidence="1 2" key="1">
    <citation type="submission" date="2018-02" db="EMBL/GenBank/DDBJ databases">
        <title>Genome sequence of the basidiomycete white-rot fungus Phlebia centrifuga.</title>
        <authorList>
            <person name="Granchi Z."/>
            <person name="Peng M."/>
            <person name="de Vries R.P."/>
            <person name="Hilden K."/>
            <person name="Makela M.R."/>
            <person name="Grigoriev I."/>
            <person name="Riley R."/>
        </authorList>
    </citation>
    <scope>NUCLEOTIDE SEQUENCE [LARGE SCALE GENOMIC DNA]</scope>
    <source>
        <strain evidence="1 2">FBCC195</strain>
    </source>
</reference>
<organism evidence="1 2">
    <name type="scientific">Hermanssonia centrifuga</name>
    <dbReference type="NCBI Taxonomy" id="98765"/>
    <lineage>
        <taxon>Eukaryota</taxon>
        <taxon>Fungi</taxon>
        <taxon>Dikarya</taxon>
        <taxon>Basidiomycota</taxon>
        <taxon>Agaricomycotina</taxon>
        <taxon>Agaricomycetes</taxon>
        <taxon>Polyporales</taxon>
        <taxon>Meruliaceae</taxon>
        <taxon>Hermanssonia</taxon>
    </lineage>
</organism>
<accession>A0A2R6NM87</accession>
<keyword evidence="2" id="KW-1185">Reference proteome</keyword>
<evidence type="ECO:0000313" key="1">
    <source>
        <dbReference type="EMBL" id="PSR73396.1"/>
    </source>
</evidence>